<evidence type="ECO:0000313" key="6">
    <source>
        <dbReference type="Proteomes" id="UP001501321"/>
    </source>
</evidence>
<dbReference type="Pfam" id="PF16539">
    <property type="entry name" value="FlgT_M"/>
    <property type="match status" value="1"/>
</dbReference>
<evidence type="ECO:0000256" key="1">
    <source>
        <dbReference type="SAM" id="SignalP"/>
    </source>
</evidence>
<evidence type="ECO:0008006" key="7">
    <source>
        <dbReference type="Google" id="ProtNLM"/>
    </source>
</evidence>
<evidence type="ECO:0000259" key="2">
    <source>
        <dbReference type="Pfam" id="PF16538"/>
    </source>
</evidence>
<evidence type="ECO:0000313" key="5">
    <source>
        <dbReference type="EMBL" id="GAA4503538.1"/>
    </source>
</evidence>
<organism evidence="5 6">
    <name type="scientific">Pseudaeromonas paramecii</name>
    <dbReference type="NCBI Taxonomy" id="2138166"/>
    <lineage>
        <taxon>Bacteria</taxon>
        <taxon>Pseudomonadati</taxon>
        <taxon>Pseudomonadota</taxon>
        <taxon>Gammaproteobacteria</taxon>
        <taxon>Aeromonadales</taxon>
        <taxon>Aeromonadaceae</taxon>
        <taxon>Pseudaeromonas</taxon>
    </lineage>
</organism>
<feature type="domain" description="Flagellar assembly protein T middle" evidence="3">
    <location>
        <begin position="135"/>
        <end position="279"/>
    </location>
</feature>
<protein>
    <recommendedName>
        <fullName evidence="7">Flagellar assembly protein T middle domain-containing protein</fullName>
    </recommendedName>
</protein>
<sequence>MQKYLFPLIWLLVLLGMFAMSHSAKAAWYSGTGSAPIVDDNLEMARYFAARAAIHDAVAKSGYSLSVMDQVTPDTLKFQPGSKFRFLNDKMTLIGQLPPALSQLELIEEISRDERLDVTLRVNLWPGAPVCPRQPFYSKSLTLARLVLRDPAQASLGQLYNLSEAVTDRLYRLAQAAQGDFIVRGLQTEPLAIGFDGIDADDQQELTSLAYRTNSQYLLDGEITDISTSKQENLLSSDQLVRQFELTLRLMDGLTGQPISIRHYDFRTFWPFGQTEAVSVTSSEFWDSAYGLEIQRQLREGLQDISNDLKCVQPRAFIVRVDGQDVMVNIGSRQGIKVGDAFSIQQTRRLRGADGHLYLSHPRSSTQLVAQEVYPDHSLLTTRQGFLPGNLQDQDLVQLDNSKESAP</sequence>
<dbReference type="InterPro" id="IPR032386">
    <property type="entry name" value="FlgT_M"/>
</dbReference>
<dbReference type="RefSeq" id="WP_345014573.1">
    <property type="nucleotide sequence ID" value="NZ_BAABFC010000025.1"/>
</dbReference>
<feature type="domain" description="Flagellar assembly protein T N-terminal" evidence="4">
    <location>
        <begin position="27"/>
        <end position="126"/>
    </location>
</feature>
<evidence type="ECO:0000259" key="3">
    <source>
        <dbReference type="Pfam" id="PF16539"/>
    </source>
</evidence>
<reference evidence="6" key="1">
    <citation type="journal article" date="2019" name="Int. J. Syst. Evol. Microbiol.">
        <title>The Global Catalogue of Microorganisms (GCM) 10K type strain sequencing project: providing services to taxonomists for standard genome sequencing and annotation.</title>
        <authorList>
            <consortium name="The Broad Institute Genomics Platform"/>
            <consortium name="The Broad Institute Genome Sequencing Center for Infectious Disease"/>
            <person name="Wu L."/>
            <person name="Ma J."/>
        </authorList>
    </citation>
    <scope>NUCLEOTIDE SEQUENCE [LARGE SCALE GENOMIC DNA]</scope>
    <source>
        <strain evidence="6">JCM 32226</strain>
    </source>
</reference>
<name>A0ABP8QHX8_9GAMM</name>
<dbReference type="InterPro" id="IPR032370">
    <property type="entry name" value="FlgT_N"/>
</dbReference>
<feature type="domain" description="Flagellar assembly protein T C-terminal" evidence="2">
    <location>
        <begin position="324"/>
        <end position="397"/>
    </location>
</feature>
<dbReference type="Gene3D" id="3.40.50.10610">
    <property type="entry name" value="ABC-type transport auxiliary lipoprotein component"/>
    <property type="match status" value="1"/>
</dbReference>
<feature type="signal peptide" evidence="1">
    <location>
        <begin position="1"/>
        <end position="26"/>
    </location>
</feature>
<feature type="chain" id="PRO_5046535002" description="Flagellar assembly protein T middle domain-containing protein" evidence="1">
    <location>
        <begin position="27"/>
        <end position="407"/>
    </location>
</feature>
<keyword evidence="6" id="KW-1185">Reference proteome</keyword>
<keyword evidence="1" id="KW-0732">Signal</keyword>
<dbReference type="Pfam" id="PF16548">
    <property type="entry name" value="FlgT_N"/>
    <property type="match status" value="1"/>
</dbReference>
<dbReference type="InterPro" id="IPR038165">
    <property type="entry name" value="FlgT_C_sf"/>
</dbReference>
<comment type="caution">
    <text evidence="5">The sequence shown here is derived from an EMBL/GenBank/DDBJ whole genome shotgun (WGS) entry which is preliminary data.</text>
</comment>
<gene>
    <name evidence="5" type="ORF">GCM10023095_29990</name>
</gene>
<dbReference type="Gene3D" id="2.40.10.410">
    <property type="entry name" value="FlgT, C-terminal domain"/>
    <property type="match status" value="1"/>
</dbReference>
<dbReference type="Proteomes" id="UP001501321">
    <property type="component" value="Unassembled WGS sequence"/>
</dbReference>
<evidence type="ECO:0000259" key="4">
    <source>
        <dbReference type="Pfam" id="PF16548"/>
    </source>
</evidence>
<dbReference type="EMBL" id="BAABFC010000025">
    <property type="protein sequence ID" value="GAA4503538.1"/>
    <property type="molecule type" value="Genomic_DNA"/>
</dbReference>
<accession>A0ABP8QHX8</accession>
<dbReference type="InterPro" id="IPR038180">
    <property type="entry name" value="FlgT_N_sf"/>
</dbReference>
<dbReference type="Pfam" id="PF16538">
    <property type="entry name" value="FlgT_C"/>
    <property type="match status" value="1"/>
</dbReference>
<dbReference type="InterPro" id="IPR032388">
    <property type="entry name" value="FlgT_C"/>
</dbReference>
<proteinExistence type="predicted"/>
<dbReference type="Gene3D" id="3.30.1660.40">
    <property type="entry name" value="FlgT, N-terminal domain"/>
    <property type="match status" value="1"/>
</dbReference>